<dbReference type="InterPro" id="IPR039315">
    <property type="entry name" value="CheW"/>
</dbReference>
<keyword evidence="3" id="KW-1185">Reference proteome</keyword>
<sequence>MSTTALVKKGDVAAGTRDQLIQLVSFMLSNEEYGVEVLKVREIIRMPAITKMPNTPHYVEGIINLRGKVIPIISMRKRFGLMDADHDSHTRIMVMDVAGGLTGFIVDGVSEVIRIHSSEIQPPPAMVSGNIDQEFITGVFNHAERLLIIMDVDRMFSEAERESFAAFGDE</sequence>
<dbReference type="PANTHER" id="PTHR22617">
    <property type="entry name" value="CHEMOTAXIS SENSOR HISTIDINE KINASE-RELATED"/>
    <property type="match status" value="1"/>
</dbReference>
<name>A0ABM9DAK7_9BACT</name>
<feature type="domain" description="CheW-like" evidence="1">
    <location>
        <begin position="20"/>
        <end position="161"/>
    </location>
</feature>
<dbReference type="SUPFAM" id="SSF50341">
    <property type="entry name" value="CheW-like"/>
    <property type="match status" value="1"/>
</dbReference>
<dbReference type="Proteomes" id="UP001295463">
    <property type="component" value="Chromosome"/>
</dbReference>
<evidence type="ECO:0000313" key="2">
    <source>
        <dbReference type="EMBL" id="CAH2031803.1"/>
    </source>
</evidence>
<dbReference type="EMBL" id="OW150024">
    <property type="protein sequence ID" value="CAH2031803.1"/>
    <property type="molecule type" value="Genomic_DNA"/>
</dbReference>
<reference evidence="2 3" key="1">
    <citation type="submission" date="2022-03" db="EMBL/GenBank/DDBJ databases">
        <authorList>
            <person name="Koch H."/>
        </authorList>
    </citation>
    <scope>NUCLEOTIDE SEQUENCE [LARGE SCALE GENOMIC DNA]</scope>
    <source>
        <strain evidence="2 3">G1</strain>
    </source>
</reference>
<dbReference type="InterPro" id="IPR036061">
    <property type="entry name" value="CheW-like_dom_sf"/>
</dbReference>
<dbReference type="Gene3D" id="2.30.30.40">
    <property type="entry name" value="SH3 Domains"/>
    <property type="match status" value="1"/>
</dbReference>
<dbReference type="Gene3D" id="2.40.50.180">
    <property type="entry name" value="CheA-289, Domain 4"/>
    <property type="match status" value="1"/>
</dbReference>
<dbReference type="InterPro" id="IPR002545">
    <property type="entry name" value="CheW-lke_dom"/>
</dbReference>
<dbReference type="Pfam" id="PF01584">
    <property type="entry name" value="CheW"/>
    <property type="match status" value="1"/>
</dbReference>
<evidence type="ECO:0000313" key="3">
    <source>
        <dbReference type="Proteomes" id="UP001295463"/>
    </source>
</evidence>
<dbReference type="PROSITE" id="PS50851">
    <property type="entry name" value="CHEW"/>
    <property type="match status" value="1"/>
</dbReference>
<proteinExistence type="predicted"/>
<dbReference type="CDD" id="cd00732">
    <property type="entry name" value="CheW"/>
    <property type="match status" value="1"/>
</dbReference>
<dbReference type="RefSeq" id="WP_305732598.1">
    <property type="nucleotide sequence ID" value="NZ_OW150024.1"/>
</dbReference>
<evidence type="ECO:0000259" key="1">
    <source>
        <dbReference type="PROSITE" id="PS50851"/>
    </source>
</evidence>
<gene>
    <name evidence="2" type="ORF">GEAMG1_1968</name>
</gene>
<dbReference type="PANTHER" id="PTHR22617:SF23">
    <property type="entry name" value="CHEMOTAXIS PROTEIN CHEW"/>
    <property type="match status" value="1"/>
</dbReference>
<dbReference type="SMART" id="SM00260">
    <property type="entry name" value="CheW"/>
    <property type="match status" value="1"/>
</dbReference>
<protein>
    <submittedName>
        <fullName evidence="2">Positive regulator of CheA protein activity (CheW)</fullName>
    </submittedName>
</protein>
<accession>A0ABM9DAK7</accession>
<organism evidence="2 3">
    <name type="scientific">Trichlorobacter ammonificans</name>
    <dbReference type="NCBI Taxonomy" id="2916410"/>
    <lineage>
        <taxon>Bacteria</taxon>
        <taxon>Pseudomonadati</taxon>
        <taxon>Thermodesulfobacteriota</taxon>
        <taxon>Desulfuromonadia</taxon>
        <taxon>Geobacterales</taxon>
        <taxon>Geobacteraceae</taxon>
        <taxon>Trichlorobacter</taxon>
    </lineage>
</organism>